<evidence type="ECO:0000256" key="2">
    <source>
        <dbReference type="SAM" id="Phobius"/>
    </source>
</evidence>
<feature type="region of interest" description="Disordered" evidence="1">
    <location>
        <begin position="235"/>
        <end position="266"/>
    </location>
</feature>
<sequence length="266" mass="28957">MTINPTVSRLVSALADSRLRPHSRLAVTAGAAAAIFVGGLLALDTPEVMAQGGLFGALFGDEQPRHHYIVEPLRYYAGSFSGWRWRRHAAHPPGLRFRREMLAERHGRDRAAARLAPVAPHRTAHVIITKPPAPAPKVASFHAARRAPAVLPAADEAVRASNRRVAAVQPTESEAVFNDPTLRKGDTVVTSKGVMVFKGGEDFPHKNSDFMSLAETRGLTPEKRGALAAIERALKTPRGRAMLSERAQEKQNRRGLRSQNDDGGRI</sequence>
<dbReference type="Proteomes" id="UP000309061">
    <property type="component" value="Chromosome"/>
</dbReference>
<proteinExistence type="predicted"/>
<feature type="transmembrane region" description="Helical" evidence="2">
    <location>
        <begin position="25"/>
        <end position="43"/>
    </location>
</feature>
<organism evidence="3 4">
    <name type="scientific">Methylocystis heyeri</name>
    <dbReference type="NCBI Taxonomy" id="391905"/>
    <lineage>
        <taxon>Bacteria</taxon>
        <taxon>Pseudomonadati</taxon>
        <taxon>Pseudomonadota</taxon>
        <taxon>Alphaproteobacteria</taxon>
        <taxon>Hyphomicrobiales</taxon>
        <taxon>Methylocystaceae</taxon>
        <taxon>Methylocystis</taxon>
    </lineage>
</organism>
<gene>
    <name evidence="3" type="ORF">H2LOC_003385</name>
</gene>
<name>A0A6B8KAV7_9HYPH</name>
<keyword evidence="2" id="KW-1133">Transmembrane helix</keyword>
<protein>
    <submittedName>
        <fullName evidence="3">Uncharacterized protein</fullName>
    </submittedName>
</protein>
<dbReference type="RefSeq" id="WP_136495103.1">
    <property type="nucleotide sequence ID" value="NZ_CP046052.1"/>
</dbReference>
<dbReference type="AlphaFoldDB" id="A0A6B8KAV7"/>
<keyword evidence="2" id="KW-0472">Membrane</keyword>
<accession>A0A6B8KAV7</accession>
<evidence type="ECO:0000256" key="1">
    <source>
        <dbReference type="SAM" id="MobiDB-lite"/>
    </source>
</evidence>
<evidence type="ECO:0000313" key="4">
    <source>
        <dbReference type="Proteomes" id="UP000309061"/>
    </source>
</evidence>
<dbReference type="KEGG" id="mhey:H2LOC_003385"/>
<reference evidence="3 4" key="1">
    <citation type="submission" date="2019-11" db="EMBL/GenBank/DDBJ databases">
        <title>The genome sequence of Methylocystis heyeri.</title>
        <authorList>
            <person name="Oshkin I.Y."/>
            <person name="Miroshnikov K."/>
            <person name="Dedysh S.N."/>
        </authorList>
    </citation>
    <scope>NUCLEOTIDE SEQUENCE [LARGE SCALE GENOMIC DNA]</scope>
    <source>
        <strain evidence="3 4">H2</strain>
    </source>
</reference>
<dbReference type="EMBL" id="CP046052">
    <property type="protein sequence ID" value="QGM44807.1"/>
    <property type="molecule type" value="Genomic_DNA"/>
</dbReference>
<dbReference type="OrthoDB" id="8002239at2"/>
<evidence type="ECO:0000313" key="3">
    <source>
        <dbReference type="EMBL" id="QGM44807.1"/>
    </source>
</evidence>
<keyword evidence="2" id="KW-0812">Transmembrane</keyword>
<keyword evidence="4" id="KW-1185">Reference proteome</keyword>